<dbReference type="AlphaFoldDB" id="A0A2M6WHI9"/>
<proteinExistence type="predicted"/>
<sequence length="100" mass="11568">MVEPPCQKRGMNKCAVLNIIIIQKVIGIKKKYYKNDSVRVRRAKKETRTLIIRVRAKSCDVRHLVPLLAHHHDSFRSILPNLGIWSVVAQPFLTPLTMRI</sequence>
<comment type="caution">
    <text evidence="1">The sequence shown here is derived from an EMBL/GenBank/DDBJ whole genome shotgun (WGS) entry which is preliminary data.</text>
</comment>
<dbReference type="Proteomes" id="UP000228635">
    <property type="component" value="Unassembled WGS sequence"/>
</dbReference>
<dbReference type="EMBL" id="PFBA01000027">
    <property type="protein sequence ID" value="PIT92258.1"/>
    <property type="molecule type" value="Genomic_DNA"/>
</dbReference>
<evidence type="ECO:0000313" key="1">
    <source>
        <dbReference type="EMBL" id="PIT92258.1"/>
    </source>
</evidence>
<reference evidence="2" key="1">
    <citation type="submission" date="2017-09" db="EMBL/GenBank/DDBJ databases">
        <title>Depth-based differentiation of microbial function through sediment-hosted aquifers and enrichment of novel symbionts in the deep terrestrial subsurface.</title>
        <authorList>
            <person name="Probst A.J."/>
            <person name="Ladd B."/>
            <person name="Jarett J.K."/>
            <person name="Geller-Mcgrath D.E."/>
            <person name="Sieber C.M.K."/>
            <person name="Emerson J.B."/>
            <person name="Anantharaman K."/>
            <person name="Thomas B.C."/>
            <person name="Malmstrom R."/>
            <person name="Stieglmeier M."/>
            <person name="Klingl A."/>
            <person name="Woyke T."/>
            <person name="Ryan C.M."/>
            <person name="Banfield J.F."/>
        </authorList>
    </citation>
    <scope>NUCLEOTIDE SEQUENCE [LARGE SCALE GENOMIC DNA]</scope>
</reference>
<protein>
    <submittedName>
        <fullName evidence="1">Uncharacterized protein</fullName>
    </submittedName>
</protein>
<gene>
    <name evidence="1" type="ORF">COU08_03025</name>
</gene>
<evidence type="ECO:0000313" key="2">
    <source>
        <dbReference type="Proteomes" id="UP000228635"/>
    </source>
</evidence>
<accession>A0A2M6WHI9</accession>
<name>A0A2M6WHI9_9BACT</name>
<organism evidence="1 2">
    <name type="scientific">Candidatus Harrisonbacteria bacterium CG10_big_fil_rev_8_21_14_0_10_42_17</name>
    <dbReference type="NCBI Taxonomy" id="1974584"/>
    <lineage>
        <taxon>Bacteria</taxon>
        <taxon>Candidatus Harrisoniibacteriota</taxon>
    </lineage>
</organism>